<gene>
    <name evidence="4" type="ORF">rCG_35858</name>
</gene>
<comment type="similarity">
    <text evidence="1">Belongs to the universal ribosomal protein uL6 family.</text>
</comment>
<name>A6IJE7_RAT</name>
<dbReference type="InterPro" id="IPR036789">
    <property type="entry name" value="Ribosomal_uL6-like_a/b-dom_sf"/>
</dbReference>
<dbReference type="SUPFAM" id="SSF56053">
    <property type="entry name" value="Ribosomal protein L6"/>
    <property type="match status" value="2"/>
</dbReference>
<evidence type="ECO:0000313" key="5">
    <source>
        <dbReference type="Proteomes" id="UP000234681"/>
    </source>
</evidence>
<dbReference type="PANTHER" id="PTHR11655:SF16">
    <property type="entry name" value="60S RIBOSOMAL PROTEIN L9"/>
    <property type="match status" value="1"/>
</dbReference>
<protein>
    <submittedName>
        <fullName evidence="4">RCG35858</fullName>
    </submittedName>
</protein>
<dbReference type="GO" id="GO:0003735">
    <property type="term" value="F:structural constituent of ribosome"/>
    <property type="evidence" value="ECO:0007669"/>
    <property type="project" value="InterPro"/>
</dbReference>
<evidence type="ECO:0000313" key="4">
    <source>
        <dbReference type="EMBL" id="EDL99861.1"/>
    </source>
</evidence>
<evidence type="ECO:0000256" key="3">
    <source>
        <dbReference type="ARBA" id="ARBA00023274"/>
    </source>
</evidence>
<organism evidence="4 5">
    <name type="scientific">Rattus norvegicus</name>
    <name type="common">Rat</name>
    <dbReference type="NCBI Taxonomy" id="10116"/>
    <lineage>
        <taxon>Eukaryota</taxon>
        <taxon>Metazoa</taxon>
        <taxon>Chordata</taxon>
        <taxon>Craniata</taxon>
        <taxon>Vertebrata</taxon>
        <taxon>Euteleostomi</taxon>
        <taxon>Mammalia</taxon>
        <taxon>Eutheria</taxon>
        <taxon>Euarchontoglires</taxon>
        <taxon>Glires</taxon>
        <taxon>Rodentia</taxon>
        <taxon>Myomorpha</taxon>
        <taxon>Muroidea</taxon>
        <taxon>Muridae</taxon>
        <taxon>Murinae</taxon>
        <taxon>Rattus</taxon>
    </lineage>
</organism>
<dbReference type="AlphaFoldDB" id="A6IJE7"/>
<dbReference type="Proteomes" id="UP000234681">
    <property type="component" value="Chromosome 14"/>
</dbReference>
<dbReference type="GO" id="GO:0006412">
    <property type="term" value="P:translation"/>
    <property type="evidence" value="ECO:0007669"/>
    <property type="project" value="InterPro"/>
</dbReference>
<evidence type="ECO:0000256" key="1">
    <source>
        <dbReference type="ARBA" id="ARBA00009356"/>
    </source>
</evidence>
<sequence length="169" mass="18875">MKTILSNQTVDIPENVSITLKGHTVIVKDSMGTLGRDFNHINVELSLLGKKKTRFRVDKWQGNRKGLATPEPSAVMFRTQSRVLAGSLLQDEVCICSLPHQVITQNGSSVEVCNFLREKFIHKAWIRTGVPYSFSQAKKKDEIILEGNDIELVSKSGAPIRQATTVKNR</sequence>
<reference evidence="5" key="1">
    <citation type="submission" date="2005-09" db="EMBL/GenBank/DDBJ databases">
        <authorList>
            <person name="Mural R.J."/>
            <person name="Li P.W."/>
            <person name="Adams M.D."/>
            <person name="Amanatides P.G."/>
            <person name="Baden-Tillson H."/>
            <person name="Barnstead M."/>
            <person name="Chin S.H."/>
            <person name="Dew I."/>
            <person name="Evans C.A."/>
            <person name="Ferriera S."/>
            <person name="Flanigan M."/>
            <person name="Fosler C."/>
            <person name="Glodek A."/>
            <person name="Gu Z."/>
            <person name="Holt R.A."/>
            <person name="Jennings D."/>
            <person name="Kraft C.L."/>
            <person name="Lu F."/>
            <person name="Nguyen T."/>
            <person name="Nusskern D.R."/>
            <person name="Pfannkoch C.M."/>
            <person name="Sitter C."/>
            <person name="Sutton G.G."/>
            <person name="Venter J.C."/>
            <person name="Wang Z."/>
            <person name="Woodage T."/>
            <person name="Zheng X.H."/>
            <person name="Zhong F."/>
        </authorList>
    </citation>
    <scope>NUCLEOTIDE SEQUENCE [LARGE SCALE GENOMIC DNA]</scope>
    <source>
        <strain>BN</strain>
        <strain evidence="5">Sprague-Dawley</strain>
    </source>
</reference>
<dbReference type="EMBL" id="CH473963">
    <property type="protein sequence ID" value="EDL99861.1"/>
    <property type="molecule type" value="Genomic_DNA"/>
</dbReference>
<keyword evidence="3" id="KW-0687">Ribonucleoprotein</keyword>
<dbReference type="GO" id="GO:0019843">
    <property type="term" value="F:rRNA binding"/>
    <property type="evidence" value="ECO:0007669"/>
    <property type="project" value="InterPro"/>
</dbReference>
<dbReference type="PANTHER" id="PTHR11655">
    <property type="entry name" value="60S/50S RIBOSOMAL PROTEIN L6/L9"/>
    <property type="match status" value="1"/>
</dbReference>
<dbReference type="GO" id="GO:0005840">
    <property type="term" value="C:ribosome"/>
    <property type="evidence" value="ECO:0007669"/>
    <property type="project" value="UniProtKB-KW"/>
</dbReference>
<accession>A6IJE7</accession>
<feature type="non-terminal residue" evidence="4">
    <location>
        <position position="169"/>
    </location>
</feature>
<proteinExistence type="inferred from homology"/>
<keyword evidence="2" id="KW-0689">Ribosomal protein</keyword>
<dbReference type="InterPro" id="IPR000702">
    <property type="entry name" value="Ribosomal_uL6-like"/>
</dbReference>
<dbReference type="GO" id="GO:1990904">
    <property type="term" value="C:ribonucleoprotein complex"/>
    <property type="evidence" value="ECO:0007669"/>
    <property type="project" value="UniProtKB-KW"/>
</dbReference>
<dbReference type="Gene3D" id="3.90.930.12">
    <property type="entry name" value="Ribosomal protein L6, alpha-beta domain"/>
    <property type="match status" value="2"/>
</dbReference>
<evidence type="ECO:0000256" key="2">
    <source>
        <dbReference type="ARBA" id="ARBA00022980"/>
    </source>
</evidence>